<dbReference type="Gene3D" id="3.40.50.720">
    <property type="entry name" value="NAD(P)-binding Rossmann-like Domain"/>
    <property type="match status" value="1"/>
</dbReference>
<accession>A0A382ITI7</accession>
<reference evidence="3" key="1">
    <citation type="submission" date="2018-05" db="EMBL/GenBank/DDBJ databases">
        <authorList>
            <person name="Lanie J.A."/>
            <person name="Ng W.-L."/>
            <person name="Kazmierczak K.M."/>
            <person name="Andrzejewski T.M."/>
            <person name="Davidsen T.M."/>
            <person name="Wayne K.J."/>
            <person name="Tettelin H."/>
            <person name="Glass J.I."/>
            <person name="Rusch D."/>
            <person name="Podicherti R."/>
            <person name="Tsui H.-C.T."/>
            <person name="Winkler M.E."/>
        </authorList>
    </citation>
    <scope>NUCLEOTIDE SEQUENCE</scope>
</reference>
<dbReference type="InterPro" id="IPR000683">
    <property type="entry name" value="Gfo/Idh/MocA-like_OxRdtase_N"/>
</dbReference>
<name>A0A382ITI7_9ZZZZ</name>
<dbReference type="Pfam" id="PF01408">
    <property type="entry name" value="GFO_IDH_MocA"/>
    <property type="match status" value="1"/>
</dbReference>
<dbReference type="SUPFAM" id="SSF55347">
    <property type="entry name" value="Glyceraldehyde-3-phosphate dehydrogenase-like, C-terminal domain"/>
    <property type="match status" value="1"/>
</dbReference>
<dbReference type="GO" id="GO:0000166">
    <property type="term" value="F:nucleotide binding"/>
    <property type="evidence" value="ECO:0007669"/>
    <property type="project" value="InterPro"/>
</dbReference>
<evidence type="ECO:0000259" key="2">
    <source>
        <dbReference type="Pfam" id="PF01408"/>
    </source>
</evidence>
<gene>
    <name evidence="3" type="ORF">METZ01_LOCUS254795</name>
</gene>
<dbReference type="PANTHER" id="PTHR42840">
    <property type="entry name" value="NAD(P)-BINDING ROSSMANN-FOLD SUPERFAMILY PROTEIN-RELATED"/>
    <property type="match status" value="1"/>
</dbReference>
<dbReference type="SUPFAM" id="SSF51735">
    <property type="entry name" value="NAD(P)-binding Rossmann-fold domains"/>
    <property type="match status" value="1"/>
</dbReference>
<dbReference type="Gene3D" id="3.30.360.10">
    <property type="entry name" value="Dihydrodipicolinate Reductase, domain 2"/>
    <property type="match status" value="1"/>
</dbReference>
<keyword evidence="1" id="KW-0560">Oxidoreductase</keyword>
<dbReference type="GO" id="GO:0016491">
    <property type="term" value="F:oxidoreductase activity"/>
    <property type="evidence" value="ECO:0007669"/>
    <property type="project" value="UniProtKB-KW"/>
</dbReference>
<feature type="non-terminal residue" evidence="3">
    <location>
        <position position="1"/>
    </location>
</feature>
<organism evidence="3">
    <name type="scientific">marine metagenome</name>
    <dbReference type="NCBI Taxonomy" id="408172"/>
    <lineage>
        <taxon>unclassified sequences</taxon>
        <taxon>metagenomes</taxon>
        <taxon>ecological metagenomes</taxon>
    </lineage>
</organism>
<dbReference type="EMBL" id="UINC01068945">
    <property type="protein sequence ID" value="SVC01941.1"/>
    <property type="molecule type" value="Genomic_DNA"/>
</dbReference>
<dbReference type="AlphaFoldDB" id="A0A382ITI7"/>
<evidence type="ECO:0000313" key="3">
    <source>
        <dbReference type="EMBL" id="SVC01941.1"/>
    </source>
</evidence>
<evidence type="ECO:0000256" key="1">
    <source>
        <dbReference type="ARBA" id="ARBA00023002"/>
    </source>
</evidence>
<dbReference type="InterPro" id="IPR036291">
    <property type="entry name" value="NAD(P)-bd_dom_sf"/>
</dbReference>
<dbReference type="PANTHER" id="PTHR42840:SF3">
    <property type="entry name" value="BINDING ROSSMANN FOLD OXIDOREDUCTASE, PUTATIVE (AFU_ORTHOLOGUE AFUA_2G10240)-RELATED"/>
    <property type="match status" value="1"/>
</dbReference>
<feature type="domain" description="Gfo/Idh/MocA-like oxidoreductase N-terminal" evidence="2">
    <location>
        <begin position="2"/>
        <end position="57"/>
    </location>
</feature>
<protein>
    <recommendedName>
        <fullName evidence="2">Gfo/Idh/MocA-like oxidoreductase N-terminal domain-containing protein</fullName>
    </recommendedName>
</protein>
<proteinExistence type="predicted"/>
<sequence>FAKRHQLETTYDSIEELLADPEITLVDLCVPNFLHHSFVIQTAQAGKHIVCEKPLTGYFGDGIEKLVGHKISRKVMFKHALKSADEMADAVEHNGVTFCYAENWIYAPSVQKANNILAQSENTIFRIVAEESHSGSHSDYAKEWRYSGGGSLFYKGCHPVAGALYLKYNEGLRKEGKPIKPKSVLAQVATLTQIDSFINEDKKWVQGGWKDCEDWGTMVITFTDDSIAQITAADIVLGGIRNVMTVYSSKAVVQCNINPNTSMLSYVPNDQILGDVYIREKVETRAGWQLTNPDEDWMNGFPHELEDFCQAIANGRPPKSTLELARDILAVCYGAYISAEIGQRFVLSDWM</sequence>